<dbReference type="AlphaFoldDB" id="A0A222VQ98"/>
<keyword evidence="3" id="KW-1003">Cell membrane</keyword>
<keyword evidence="4" id="KW-0812">Transmembrane</keyword>
<evidence type="ECO:0000256" key="2">
    <source>
        <dbReference type="ARBA" id="ARBA00011006"/>
    </source>
</evidence>
<dbReference type="PANTHER" id="PTHR33884:SF3">
    <property type="entry name" value="UPF0410 PROTEIN YMGE"/>
    <property type="match status" value="1"/>
</dbReference>
<keyword evidence="8" id="KW-1185">Reference proteome</keyword>
<dbReference type="PANTHER" id="PTHR33884">
    <property type="entry name" value="UPF0410 PROTEIN YMGE"/>
    <property type="match status" value="1"/>
</dbReference>
<evidence type="ECO:0000256" key="1">
    <source>
        <dbReference type="ARBA" id="ARBA00004651"/>
    </source>
</evidence>
<dbReference type="EMBL" id="FMZE01000005">
    <property type="protein sequence ID" value="SDC98271.1"/>
    <property type="molecule type" value="Genomic_DNA"/>
</dbReference>
<dbReference type="Proteomes" id="UP000199494">
    <property type="component" value="Unassembled WGS sequence"/>
</dbReference>
<comment type="similarity">
    <text evidence="2">Belongs to the UPF0410 family.</text>
</comment>
<evidence type="ECO:0000256" key="5">
    <source>
        <dbReference type="ARBA" id="ARBA00022989"/>
    </source>
</evidence>
<dbReference type="RefSeq" id="WP_091804121.1">
    <property type="nucleotide sequence ID" value="NZ_CP016353.1"/>
</dbReference>
<evidence type="ECO:0000313" key="7">
    <source>
        <dbReference type="EMBL" id="SDC98271.1"/>
    </source>
</evidence>
<sequence>MGIVSWIILGLIAGGIAKMLMPGKDPGGCIITILLGVGGAMLGGWVGRSLFDVDLGRFFEARTWGLAILGALIILAIYRLVIGSPGRRRN</sequence>
<organism evidence="7 8">
    <name type="scientific">Prauserella marina</name>
    <dbReference type="NCBI Taxonomy" id="530584"/>
    <lineage>
        <taxon>Bacteria</taxon>
        <taxon>Bacillati</taxon>
        <taxon>Actinomycetota</taxon>
        <taxon>Actinomycetes</taxon>
        <taxon>Pseudonocardiales</taxon>
        <taxon>Pseudonocardiaceae</taxon>
        <taxon>Prauserella</taxon>
    </lineage>
</organism>
<gene>
    <name evidence="7" type="ORF">SAMN05421630_10535</name>
</gene>
<evidence type="ECO:0000256" key="4">
    <source>
        <dbReference type="ARBA" id="ARBA00022692"/>
    </source>
</evidence>
<dbReference type="Pfam" id="PF04226">
    <property type="entry name" value="Transgly_assoc"/>
    <property type="match status" value="1"/>
</dbReference>
<evidence type="ECO:0000313" key="8">
    <source>
        <dbReference type="Proteomes" id="UP000199494"/>
    </source>
</evidence>
<dbReference type="KEGG" id="pmad:BAY61_14955"/>
<comment type="subcellular location">
    <subcellularLocation>
        <location evidence="1">Cell membrane</location>
        <topology evidence="1">Multi-pass membrane protein</topology>
    </subcellularLocation>
</comment>
<accession>A0A222VQ98</accession>
<reference evidence="7 8" key="1">
    <citation type="submission" date="2016-10" db="EMBL/GenBank/DDBJ databases">
        <authorList>
            <person name="de Groot N.N."/>
        </authorList>
    </citation>
    <scope>NUCLEOTIDE SEQUENCE [LARGE SCALE GENOMIC DNA]</scope>
    <source>
        <strain evidence="7 8">CGMCC 4.5506</strain>
    </source>
</reference>
<keyword evidence="5" id="KW-1133">Transmembrane helix</keyword>
<evidence type="ECO:0000256" key="6">
    <source>
        <dbReference type="ARBA" id="ARBA00023136"/>
    </source>
</evidence>
<evidence type="ECO:0000256" key="3">
    <source>
        <dbReference type="ARBA" id="ARBA00022475"/>
    </source>
</evidence>
<name>A0A222VQ98_9PSEU</name>
<dbReference type="STRING" id="530584.SAMN05421630_10535"/>
<keyword evidence="6" id="KW-0472">Membrane</keyword>
<dbReference type="InterPro" id="IPR007341">
    <property type="entry name" value="Transgly_assoc"/>
</dbReference>
<proteinExistence type="inferred from homology"/>
<dbReference type="GO" id="GO:0005886">
    <property type="term" value="C:plasma membrane"/>
    <property type="evidence" value="ECO:0007669"/>
    <property type="project" value="UniProtKB-SubCell"/>
</dbReference>
<protein>
    <submittedName>
        <fullName evidence="7">Uncharacterized membrane protein YeaQ/YmgE, transglycosylase-associated protein family</fullName>
    </submittedName>
</protein>